<feature type="transmembrane region" description="Helical" evidence="1">
    <location>
        <begin position="16"/>
        <end position="38"/>
    </location>
</feature>
<feature type="transmembrane region" description="Helical" evidence="1">
    <location>
        <begin position="209"/>
        <end position="228"/>
    </location>
</feature>
<dbReference type="AlphaFoldDB" id="A0A150FE89"/>
<name>A0A150FE89_9BACI</name>
<dbReference type="InterPro" id="IPR023264">
    <property type="entry name" value="ABC_transptr_acetoin_YtrC/YtrD"/>
</dbReference>
<keyword evidence="1" id="KW-0472">Membrane</keyword>
<evidence type="ECO:0000256" key="1">
    <source>
        <dbReference type="SAM" id="Phobius"/>
    </source>
</evidence>
<feature type="transmembrane region" description="Helical" evidence="1">
    <location>
        <begin position="234"/>
        <end position="255"/>
    </location>
</feature>
<feature type="transmembrane region" description="Helical" evidence="1">
    <location>
        <begin position="299"/>
        <end position="320"/>
    </location>
</feature>
<comment type="caution">
    <text evidence="2">The sequence shown here is derived from an EMBL/GenBank/DDBJ whole genome shotgun (WGS) entry which is preliminary data.</text>
</comment>
<dbReference type="RefSeq" id="WP_061520082.1">
    <property type="nucleotide sequence ID" value="NZ_JARLZY010000013.1"/>
</dbReference>
<accession>A0A150FE89</accession>
<evidence type="ECO:0000313" key="3">
    <source>
        <dbReference type="Proteomes" id="UP000075430"/>
    </source>
</evidence>
<feature type="transmembrane region" description="Helical" evidence="1">
    <location>
        <begin position="66"/>
        <end position="84"/>
    </location>
</feature>
<dbReference type="Proteomes" id="UP000075430">
    <property type="component" value="Unassembled WGS sequence"/>
</dbReference>
<evidence type="ECO:0000313" key="2">
    <source>
        <dbReference type="EMBL" id="KXZ23216.1"/>
    </source>
</evidence>
<dbReference type="EMBL" id="LSBA01000002">
    <property type="protein sequence ID" value="KXZ23216.1"/>
    <property type="molecule type" value="Genomic_DNA"/>
</dbReference>
<feature type="transmembrane region" description="Helical" evidence="1">
    <location>
        <begin position="275"/>
        <end position="293"/>
    </location>
</feature>
<feature type="transmembrane region" description="Helical" evidence="1">
    <location>
        <begin position="139"/>
        <end position="159"/>
    </location>
</feature>
<keyword evidence="1" id="KW-1133">Transmembrane helix</keyword>
<feature type="transmembrane region" description="Helical" evidence="1">
    <location>
        <begin position="104"/>
        <end position="127"/>
    </location>
</feature>
<feature type="transmembrane region" description="Helical" evidence="1">
    <location>
        <begin position="171"/>
        <end position="197"/>
    </location>
</feature>
<dbReference type="InterPro" id="IPR053046">
    <property type="entry name" value="ABC-5_transporter"/>
</dbReference>
<dbReference type="PANTHER" id="PTHR39177">
    <property type="entry name" value="ABC TRANSPORTER PERMEASE YTRC-RELATED"/>
    <property type="match status" value="1"/>
</dbReference>
<dbReference type="OrthoDB" id="2912723at2"/>
<keyword evidence="3" id="KW-1185">Reference proteome</keyword>
<protein>
    <submittedName>
        <fullName evidence="2">ABC transporter permease</fullName>
    </submittedName>
</protein>
<dbReference type="PANTHER" id="PTHR39177:SF1">
    <property type="entry name" value="ABC TRANSPORTER PERMEASE YTRC-RELATED"/>
    <property type="match status" value="1"/>
</dbReference>
<organism evidence="2 3">
    <name type="scientific">Bacillus nakamurai</name>
    <dbReference type="NCBI Taxonomy" id="1793963"/>
    <lineage>
        <taxon>Bacteria</taxon>
        <taxon>Bacillati</taxon>
        <taxon>Bacillota</taxon>
        <taxon>Bacilli</taxon>
        <taxon>Bacillales</taxon>
        <taxon>Bacillaceae</taxon>
        <taxon>Bacillus</taxon>
    </lineage>
</organism>
<dbReference type="STRING" id="1793963.AXI58_06795"/>
<gene>
    <name evidence="2" type="ORF">AXI58_06795</name>
</gene>
<sequence length="327" mass="36900">MSDRGLFYKEWKQNHVTFVLISAVLVFLNPLSIINTYFKYQSCLSTQNQYPDYECKYTVDFSDMGLILLHLAPAVILAVIQLGIDRSKGVLEYTLSLPYSRSQVFHAKFIIGASIIIGSQFFAYLLSELMIFLTHPGKVIYFHHYIAGMMIISLLAYSLLLGAGSLTGNVIAQLLTALSVSVLPYVIIVLLAVNAGIIFGESVIPEINFPWSAIVIYFLPIVYIHPAWLGYSKYILLIPAAMSILFYLIGLFCFIHHPNERRGYFFLWKKFERPIQILVIAIGILGCGAFGYYSVNSYFGYAFGMLIGAVIGFLISYFLIYKKTKLI</sequence>
<dbReference type="PRINTS" id="PR02026">
    <property type="entry name" value="YTRCYTRDABC"/>
</dbReference>
<proteinExistence type="predicted"/>
<keyword evidence="1" id="KW-0812">Transmembrane</keyword>
<reference evidence="3" key="1">
    <citation type="submission" date="2016-02" db="EMBL/GenBank/DDBJ databases">
        <authorList>
            <person name="Dunlap C."/>
        </authorList>
    </citation>
    <scope>NUCLEOTIDE SEQUENCE [LARGE SCALE GENOMIC DNA]</scope>
    <source>
        <strain evidence="3">NRRL B-41092</strain>
    </source>
</reference>